<reference evidence="2 3" key="1">
    <citation type="journal article" date="2015" name="Genome Biol. Evol.">
        <title>Comparative Genomics of a Bacterivorous Green Alga Reveals Evolutionary Causalities and Consequences of Phago-Mixotrophic Mode of Nutrition.</title>
        <authorList>
            <person name="Burns J.A."/>
            <person name="Paasch A."/>
            <person name="Narechania A."/>
            <person name="Kim E."/>
        </authorList>
    </citation>
    <scope>NUCLEOTIDE SEQUENCE [LARGE SCALE GENOMIC DNA]</scope>
    <source>
        <strain evidence="2 3">PLY_AMNH</strain>
    </source>
</reference>
<keyword evidence="3" id="KW-1185">Reference proteome</keyword>
<feature type="region of interest" description="Disordered" evidence="1">
    <location>
        <begin position="1"/>
        <end position="35"/>
    </location>
</feature>
<evidence type="ECO:0008006" key="4">
    <source>
        <dbReference type="Google" id="ProtNLM"/>
    </source>
</evidence>
<gene>
    <name evidence="2" type="ORF">CYMTET_23287</name>
</gene>
<dbReference type="Proteomes" id="UP001190700">
    <property type="component" value="Unassembled WGS sequence"/>
</dbReference>
<dbReference type="AlphaFoldDB" id="A0AAE0FYU6"/>
<protein>
    <recommendedName>
        <fullName evidence="4">Flagellar associated protein</fullName>
    </recommendedName>
</protein>
<evidence type="ECO:0000313" key="2">
    <source>
        <dbReference type="EMBL" id="KAK3268197.1"/>
    </source>
</evidence>
<organism evidence="2 3">
    <name type="scientific">Cymbomonas tetramitiformis</name>
    <dbReference type="NCBI Taxonomy" id="36881"/>
    <lineage>
        <taxon>Eukaryota</taxon>
        <taxon>Viridiplantae</taxon>
        <taxon>Chlorophyta</taxon>
        <taxon>Pyramimonadophyceae</taxon>
        <taxon>Pyramimonadales</taxon>
        <taxon>Pyramimonadaceae</taxon>
        <taxon>Cymbomonas</taxon>
    </lineage>
</organism>
<accession>A0AAE0FYU6</accession>
<dbReference type="PANTHER" id="PTHR40429">
    <property type="entry name" value="FLAGELLAR ASSOCIATED PROTEIN"/>
    <property type="match status" value="1"/>
</dbReference>
<comment type="caution">
    <text evidence="2">The sequence shown here is derived from an EMBL/GenBank/DDBJ whole genome shotgun (WGS) entry which is preliminary data.</text>
</comment>
<feature type="compositionally biased region" description="Polar residues" evidence="1">
    <location>
        <begin position="1"/>
        <end position="16"/>
    </location>
</feature>
<evidence type="ECO:0000313" key="3">
    <source>
        <dbReference type="Proteomes" id="UP001190700"/>
    </source>
</evidence>
<evidence type="ECO:0000256" key="1">
    <source>
        <dbReference type="SAM" id="MobiDB-lite"/>
    </source>
</evidence>
<dbReference type="PANTHER" id="PTHR40429:SF1">
    <property type="entry name" value="FLAGELLAR ASSOCIATED PROTEIN"/>
    <property type="match status" value="1"/>
</dbReference>
<dbReference type="EMBL" id="LGRX02011965">
    <property type="protein sequence ID" value="KAK3268197.1"/>
    <property type="molecule type" value="Genomic_DNA"/>
</dbReference>
<sequence length="117" mass="12493">MSGQRASSKSMFGSQCDSRKPSAPTYGFGSTERQLPGLQADISTKECFYTMKHASINYCKQSPGPCYGPGTSLGKQALSSKRTTSSWGFGTADRFKHAMPDLSKAEASSPGPGAYDY</sequence>
<proteinExistence type="predicted"/>
<name>A0AAE0FYU6_9CHLO</name>